<dbReference type="GO" id="GO:0002949">
    <property type="term" value="P:tRNA threonylcarbamoyladenosine modification"/>
    <property type="evidence" value="ECO:0007669"/>
    <property type="project" value="InterPro"/>
</dbReference>
<dbReference type="PANTHER" id="PTHR33540:SF2">
    <property type="entry name" value="TRNA THREONYLCARBAMOYLADENOSINE BIOSYNTHESIS PROTEIN TSAE"/>
    <property type="match status" value="1"/>
</dbReference>
<dbReference type="EMBL" id="MFEO01000021">
    <property type="protein sequence ID" value="OGE89429.1"/>
    <property type="molecule type" value="Genomic_DNA"/>
</dbReference>
<evidence type="ECO:0000256" key="2">
    <source>
        <dbReference type="ARBA" id="ARBA00007599"/>
    </source>
</evidence>
<evidence type="ECO:0000313" key="12">
    <source>
        <dbReference type="Proteomes" id="UP000178377"/>
    </source>
</evidence>
<organism evidence="11 12">
    <name type="scientific">Candidatus Doudnabacteria bacterium RIFCSPHIGHO2_01_FULL_50_11</name>
    <dbReference type="NCBI Taxonomy" id="1817828"/>
    <lineage>
        <taxon>Bacteria</taxon>
        <taxon>Candidatus Doudnaibacteriota</taxon>
    </lineage>
</organism>
<comment type="caution">
    <text evidence="11">The sequence shown here is derived from an EMBL/GenBank/DDBJ whole genome shotgun (WGS) entry which is preliminary data.</text>
</comment>
<proteinExistence type="inferred from homology"/>
<dbReference type="GO" id="GO:0016740">
    <property type="term" value="F:transferase activity"/>
    <property type="evidence" value="ECO:0007669"/>
    <property type="project" value="UniProtKB-KW"/>
</dbReference>
<evidence type="ECO:0000256" key="8">
    <source>
        <dbReference type="ARBA" id="ARBA00022840"/>
    </source>
</evidence>
<evidence type="ECO:0000256" key="9">
    <source>
        <dbReference type="ARBA" id="ARBA00022842"/>
    </source>
</evidence>
<comment type="similarity">
    <text evidence="2">Belongs to the TsaE family.</text>
</comment>
<dbReference type="InterPro" id="IPR003442">
    <property type="entry name" value="T6A_TsaE"/>
</dbReference>
<evidence type="ECO:0000256" key="6">
    <source>
        <dbReference type="ARBA" id="ARBA00022723"/>
    </source>
</evidence>
<keyword evidence="11" id="KW-0808">Transferase</keyword>
<dbReference type="NCBIfam" id="TIGR00150">
    <property type="entry name" value="T6A_YjeE"/>
    <property type="match status" value="1"/>
</dbReference>
<accession>A0A1F5PHN8</accession>
<evidence type="ECO:0000256" key="3">
    <source>
        <dbReference type="ARBA" id="ARBA00019010"/>
    </source>
</evidence>
<evidence type="ECO:0000256" key="4">
    <source>
        <dbReference type="ARBA" id="ARBA00022490"/>
    </source>
</evidence>
<dbReference type="AlphaFoldDB" id="A0A1F5PHN8"/>
<evidence type="ECO:0000256" key="7">
    <source>
        <dbReference type="ARBA" id="ARBA00022741"/>
    </source>
</evidence>
<dbReference type="GO" id="GO:0005737">
    <property type="term" value="C:cytoplasm"/>
    <property type="evidence" value="ECO:0007669"/>
    <property type="project" value="UniProtKB-SubCell"/>
</dbReference>
<dbReference type="Proteomes" id="UP000178377">
    <property type="component" value="Unassembled WGS sequence"/>
</dbReference>
<comment type="subcellular location">
    <subcellularLocation>
        <location evidence="1">Cytoplasm</location>
    </subcellularLocation>
</comment>
<keyword evidence="8" id="KW-0067">ATP-binding</keyword>
<gene>
    <name evidence="11" type="ORF">A2722_00315</name>
</gene>
<dbReference type="InterPro" id="IPR027417">
    <property type="entry name" value="P-loop_NTPase"/>
</dbReference>
<protein>
    <recommendedName>
        <fullName evidence="3">tRNA threonylcarbamoyladenosine biosynthesis protein TsaE</fullName>
    </recommendedName>
    <alternativeName>
        <fullName evidence="10">t(6)A37 threonylcarbamoyladenosine biosynthesis protein TsaE</fullName>
    </alternativeName>
</protein>
<dbReference type="STRING" id="1817828.A2722_00315"/>
<dbReference type="GO" id="GO:0046872">
    <property type="term" value="F:metal ion binding"/>
    <property type="evidence" value="ECO:0007669"/>
    <property type="project" value="UniProtKB-KW"/>
</dbReference>
<keyword evidence="5" id="KW-0819">tRNA processing</keyword>
<dbReference type="Gene3D" id="3.40.50.300">
    <property type="entry name" value="P-loop containing nucleotide triphosphate hydrolases"/>
    <property type="match status" value="1"/>
</dbReference>
<dbReference type="Pfam" id="PF02367">
    <property type="entry name" value="TsaE"/>
    <property type="match status" value="1"/>
</dbReference>
<evidence type="ECO:0000256" key="10">
    <source>
        <dbReference type="ARBA" id="ARBA00032441"/>
    </source>
</evidence>
<keyword evidence="4" id="KW-0963">Cytoplasm</keyword>
<evidence type="ECO:0000256" key="1">
    <source>
        <dbReference type="ARBA" id="ARBA00004496"/>
    </source>
</evidence>
<sequence>MIVRLSKSPEDTRDTAAWLIEKIDARGLMALSGPLGAGKTEFARGVAHALGIRKPVTSPTFTLHKTYPYTWEGQRRIFNHLDLYRVQSVKEVRAIGFKELIADPEHLILVEWPEKIRGLLPYFTINIRLSYDKNPKERKIKISSRRSIR</sequence>
<name>A0A1F5PHN8_9BACT</name>
<dbReference type="PANTHER" id="PTHR33540">
    <property type="entry name" value="TRNA THREONYLCARBAMOYLADENOSINE BIOSYNTHESIS PROTEIN TSAE"/>
    <property type="match status" value="1"/>
</dbReference>
<reference evidence="11 12" key="1">
    <citation type="journal article" date="2016" name="Nat. Commun.">
        <title>Thousands of microbial genomes shed light on interconnected biogeochemical processes in an aquifer system.</title>
        <authorList>
            <person name="Anantharaman K."/>
            <person name="Brown C.T."/>
            <person name="Hug L.A."/>
            <person name="Sharon I."/>
            <person name="Castelle C.J."/>
            <person name="Probst A.J."/>
            <person name="Thomas B.C."/>
            <person name="Singh A."/>
            <person name="Wilkins M.J."/>
            <person name="Karaoz U."/>
            <person name="Brodie E.L."/>
            <person name="Williams K.H."/>
            <person name="Hubbard S.S."/>
            <person name="Banfield J.F."/>
        </authorList>
    </citation>
    <scope>NUCLEOTIDE SEQUENCE [LARGE SCALE GENOMIC DNA]</scope>
</reference>
<dbReference type="SUPFAM" id="SSF52540">
    <property type="entry name" value="P-loop containing nucleoside triphosphate hydrolases"/>
    <property type="match status" value="1"/>
</dbReference>
<keyword evidence="6" id="KW-0479">Metal-binding</keyword>
<evidence type="ECO:0000256" key="5">
    <source>
        <dbReference type="ARBA" id="ARBA00022694"/>
    </source>
</evidence>
<keyword evidence="7" id="KW-0547">Nucleotide-binding</keyword>
<dbReference type="GO" id="GO:0005524">
    <property type="term" value="F:ATP binding"/>
    <property type="evidence" value="ECO:0007669"/>
    <property type="project" value="UniProtKB-KW"/>
</dbReference>
<evidence type="ECO:0000313" key="11">
    <source>
        <dbReference type="EMBL" id="OGE89429.1"/>
    </source>
</evidence>
<keyword evidence="9" id="KW-0460">Magnesium</keyword>